<evidence type="ECO:0000313" key="1">
    <source>
        <dbReference type="Proteomes" id="UP000515121"/>
    </source>
</evidence>
<dbReference type="GeneID" id="111307663"/>
<gene>
    <name evidence="2" type="primary">LOC111307663</name>
</gene>
<evidence type="ECO:0000313" key="2">
    <source>
        <dbReference type="RefSeq" id="XP_022761476.1"/>
    </source>
</evidence>
<dbReference type="Proteomes" id="UP000515121">
    <property type="component" value="Unplaced"/>
</dbReference>
<dbReference type="AlphaFoldDB" id="A0A6P6A9N5"/>
<accession>A0A6P6A9N5</accession>
<protein>
    <submittedName>
        <fullName evidence="2">Uncharacterized protein LOC111307663 isoform X2</fullName>
    </submittedName>
</protein>
<reference evidence="2" key="1">
    <citation type="submission" date="2025-08" db="UniProtKB">
        <authorList>
            <consortium name="RefSeq"/>
        </authorList>
    </citation>
    <scope>IDENTIFICATION</scope>
    <source>
        <tissue evidence="2">Fruit stalk</tissue>
    </source>
</reference>
<organism evidence="1 2">
    <name type="scientific">Durio zibethinus</name>
    <name type="common">Durian</name>
    <dbReference type="NCBI Taxonomy" id="66656"/>
    <lineage>
        <taxon>Eukaryota</taxon>
        <taxon>Viridiplantae</taxon>
        <taxon>Streptophyta</taxon>
        <taxon>Embryophyta</taxon>
        <taxon>Tracheophyta</taxon>
        <taxon>Spermatophyta</taxon>
        <taxon>Magnoliopsida</taxon>
        <taxon>eudicotyledons</taxon>
        <taxon>Gunneridae</taxon>
        <taxon>Pentapetalae</taxon>
        <taxon>rosids</taxon>
        <taxon>malvids</taxon>
        <taxon>Malvales</taxon>
        <taxon>Malvaceae</taxon>
        <taxon>Helicteroideae</taxon>
        <taxon>Durio</taxon>
    </lineage>
</organism>
<proteinExistence type="predicted"/>
<keyword evidence="1" id="KW-1185">Reference proteome</keyword>
<sequence>MFPNNERDDDDQFFDDAYMEDVVIFDTDDDIMEFLEDALIDDDPPKMIRPASKSAIEGLEKFVLFCRVFLFLINIFETKIGPKEHCSVNQCFDQIKWILYRNQDVELVFTRANKRS</sequence>
<dbReference type="RefSeq" id="XP_022761476.1">
    <property type="nucleotide sequence ID" value="XM_022905741.1"/>
</dbReference>
<name>A0A6P6A9N5_DURZI</name>